<protein>
    <submittedName>
        <fullName evidence="3">Activin_recp domain-containing protein</fullName>
    </submittedName>
</protein>
<evidence type="ECO:0000256" key="1">
    <source>
        <dbReference type="SAM" id="SignalP"/>
    </source>
</evidence>
<feature type="signal peptide" evidence="1">
    <location>
        <begin position="1"/>
        <end position="19"/>
    </location>
</feature>
<accession>A0A1I7UIR5</accession>
<dbReference type="WBParaSite" id="Csp11.Scaffold629.g9729.t1">
    <property type="protein sequence ID" value="Csp11.Scaffold629.g9729.t1"/>
    <property type="gene ID" value="Csp11.Scaffold629.g9729"/>
</dbReference>
<proteinExistence type="predicted"/>
<name>A0A1I7UIR5_9PELO</name>
<organism evidence="2 3">
    <name type="scientific">Caenorhabditis tropicalis</name>
    <dbReference type="NCBI Taxonomy" id="1561998"/>
    <lineage>
        <taxon>Eukaryota</taxon>
        <taxon>Metazoa</taxon>
        <taxon>Ecdysozoa</taxon>
        <taxon>Nematoda</taxon>
        <taxon>Chromadorea</taxon>
        <taxon>Rhabditida</taxon>
        <taxon>Rhabditina</taxon>
        <taxon>Rhabditomorpha</taxon>
        <taxon>Rhabditoidea</taxon>
        <taxon>Rhabditidae</taxon>
        <taxon>Peloderinae</taxon>
        <taxon>Caenorhabditis</taxon>
    </lineage>
</organism>
<dbReference type="AlphaFoldDB" id="A0A1I7UIR5"/>
<reference evidence="3" key="1">
    <citation type="submission" date="2016-11" db="UniProtKB">
        <authorList>
            <consortium name="WormBaseParasite"/>
        </authorList>
    </citation>
    <scope>IDENTIFICATION</scope>
</reference>
<keyword evidence="1" id="KW-0732">Signal</keyword>
<evidence type="ECO:0000313" key="3">
    <source>
        <dbReference type="WBParaSite" id="Csp11.Scaffold629.g9729.t1"/>
    </source>
</evidence>
<feature type="chain" id="PRO_5009309029" evidence="1">
    <location>
        <begin position="20"/>
        <end position="121"/>
    </location>
</feature>
<dbReference type="Proteomes" id="UP000095282">
    <property type="component" value="Unplaced"/>
</dbReference>
<sequence length="121" mass="12680">MRLFPLISIIFLVTGGINSLECHFSASSSVSQLNVHDGVDTCESSDVYCVTINNFNGISAKGCSMTARKLTFGVLTDRCVGSGGCNAEGTLCCCTGNKCNGSAGASILMTTILVFICFWSI</sequence>
<keyword evidence="2" id="KW-1185">Reference proteome</keyword>
<evidence type="ECO:0000313" key="2">
    <source>
        <dbReference type="Proteomes" id="UP000095282"/>
    </source>
</evidence>